<dbReference type="InterPro" id="IPR004358">
    <property type="entry name" value="Sig_transdc_His_kin-like_C"/>
</dbReference>
<dbReference type="Pfam" id="PF02518">
    <property type="entry name" value="HATPase_c"/>
    <property type="match status" value="1"/>
</dbReference>
<keyword evidence="9" id="KW-1185">Reference proteome</keyword>
<name>A0A6P0ENX0_9ACTN</name>
<dbReference type="Pfam" id="PF00027">
    <property type="entry name" value="cNMP_binding"/>
    <property type="match status" value="1"/>
</dbReference>
<sequence>MTATTPQISVAELRTLFLFESLGEAELAWTAERADIRVFDADVVVFSEGQPAESLYVLLEGGLLLTKHADGEDVVINDTTHRGSYSGATRAYATGAPEEYPTTMRTTRPSRFLRLAADDFTTLVKEQCPMAVHLLDGLYEGVRATESALRQREHLVQLGHLSANLAHELNNPAAAAVRATEQLRGRMGAMRHKLALLADSGLSPELVGRLVRTQDAAVERSLKARPDLTALEESDLEDAIAERLEEVGVDQVQAYDLAPVFAAAGMDAQWVDDVVEQVDSGLEWSAAFGWLRYTLETETLMSEIEEASTRISSLVGAVKQYSHLDQAQHQDLDVKPGLESTLVMLARKLTGIRVQREYTAALPAVPGYPAELNQVWTNLIDNAADAMTRDGVPCGVLTLRTRADADAVFVEVSDDGPGVPEDVRDRLFDPFVTTKPAGAGSGLGLENARRIVERRHGGSLSYTTGPEGTTFCVRLPLHRSR</sequence>
<dbReference type="SUPFAM" id="SSF55874">
    <property type="entry name" value="ATPase domain of HSP90 chaperone/DNA topoisomerase II/histidine kinase"/>
    <property type="match status" value="1"/>
</dbReference>
<dbReference type="Gene3D" id="2.60.120.10">
    <property type="entry name" value="Jelly Rolls"/>
    <property type="match status" value="1"/>
</dbReference>
<dbReference type="InterPro" id="IPR003594">
    <property type="entry name" value="HATPase_dom"/>
</dbReference>
<dbReference type="GO" id="GO:0004673">
    <property type="term" value="F:protein histidine kinase activity"/>
    <property type="evidence" value="ECO:0007669"/>
    <property type="project" value="UniProtKB-EC"/>
</dbReference>
<comment type="caution">
    <text evidence="7">The sequence shown here is derived from an EMBL/GenBank/DDBJ whole genome shotgun (WGS) entry which is preliminary data.</text>
</comment>
<dbReference type="SUPFAM" id="SSF51206">
    <property type="entry name" value="cAMP-binding domain-like"/>
    <property type="match status" value="1"/>
</dbReference>
<gene>
    <name evidence="8" type="ORF">G3R41_01075</name>
    <name evidence="7" type="ORF">GCU67_01075</name>
</gene>
<evidence type="ECO:0000256" key="4">
    <source>
        <dbReference type="ARBA" id="ARBA00023012"/>
    </source>
</evidence>
<feature type="domain" description="Cyclic nucleotide-binding" evidence="5">
    <location>
        <begin position="18"/>
        <end position="124"/>
    </location>
</feature>
<dbReference type="RefSeq" id="WP_163609183.1">
    <property type="nucleotide sequence ID" value="NZ_JAAGWB010000004.1"/>
</dbReference>
<evidence type="ECO:0000313" key="8">
    <source>
        <dbReference type="EMBL" id="NEN49534.1"/>
    </source>
</evidence>
<organism evidence="7 9">
    <name type="scientific">Modestobacter muralis</name>
    <dbReference type="NCBI Taxonomy" id="1608614"/>
    <lineage>
        <taxon>Bacteria</taxon>
        <taxon>Bacillati</taxon>
        <taxon>Actinomycetota</taxon>
        <taxon>Actinomycetes</taxon>
        <taxon>Geodermatophilales</taxon>
        <taxon>Geodermatophilaceae</taxon>
        <taxon>Modestobacter</taxon>
    </lineage>
</organism>
<dbReference type="PANTHER" id="PTHR43065">
    <property type="entry name" value="SENSOR HISTIDINE KINASE"/>
    <property type="match status" value="1"/>
</dbReference>
<evidence type="ECO:0000313" key="9">
    <source>
        <dbReference type="Proteomes" id="UP000468828"/>
    </source>
</evidence>
<evidence type="ECO:0000256" key="1">
    <source>
        <dbReference type="ARBA" id="ARBA00000085"/>
    </source>
</evidence>
<protein>
    <recommendedName>
        <fullName evidence="2">histidine kinase</fullName>
        <ecNumber evidence="2">2.7.13.3</ecNumber>
    </recommendedName>
</protein>
<evidence type="ECO:0000313" key="10">
    <source>
        <dbReference type="Proteomes" id="UP000471152"/>
    </source>
</evidence>
<dbReference type="Proteomes" id="UP000471152">
    <property type="component" value="Unassembled WGS sequence"/>
</dbReference>
<dbReference type="Gene3D" id="3.30.565.10">
    <property type="entry name" value="Histidine kinase-like ATPase, C-terminal domain"/>
    <property type="match status" value="1"/>
</dbReference>
<accession>A0A6P0ENX0</accession>
<dbReference type="SMART" id="SM00387">
    <property type="entry name" value="HATPase_c"/>
    <property type="match status" value="1"/>
</dbReference>
<evidence type="ECO:0000256" key="3">
    <source>
        <dbReference type="ARBA" id="ARBA00022777"/>
    </source>
</evidence>
<dbReference type="PANTHER" id="PTHR43065:SF48">
    <property type="entry name" value="HISTIDINE KINASE"/>
    <property type="match status" value="1"/>
</dbReference>
<feature type="domain" description="Histidine kinase" evidence="6">
    <location>
        <begin position="296"/>
        <end position="479"/>
    </location>
</feature>
<dbReference type="GO" id="GO:0000160">
    <property type="term" value="P:phosphorelay signal transduction system"/>
    <property type="evidence" value="ECO:0007669"/>
    <property type="project" value="UniProtKB-KW"/>
</dbReference>
<dbReference type="AlphaFoldDB" id="A0A6P0ENX0"/>
<dbReference type="InterPro" id="IPR000595">
    <property type="entry name" value="cNMP-bd_dom"/>
</dbReference>
<evidence type="ECO:0000256" key="2">
    <source>
        <dbReference type="ARBA" id="ARBA00012438"/>
    </source>
</evidence>
<dbReference type="CDD" id="cd00038">
    <property type="entry name" value="CAP_ED"/>
    <property type="match status" value="1"/>
</dbReference>
<dbReference type="Proteomes" id="UP000468828">
    <property type="component" value="Unassembled WGS sequence"/>
</dbReference>
<keyword evidence="3" id="KW-0808">Transferase</keyword>
<dbReference type="InterPro" id="IPR014710">
    <property type="entry name" value="RmlC-like_jellyroll"/>
</dbReference>
<keyword evidence="4" id="KW-0902">Two-component regulatory system</keyword>
<dbReference type="Gene3D" id="1.10.287.130">
    <property type="match status" value="1"/>
</dbReference>
<dbReference type="PROSITE" id="PS50042">
    <property type="entry name" value="CNMP_BINDING_3"/>
    <property type="match status" value="1"/>
</dbReference>
<dbReference type="InterPro" id="IPR036890">
    <property type="entry name" value="HATPase_C_sf"/>
</dbReference>
<dbReference type="InterPro" id="IPR018490">
    <property type="entry name" value="cNMP-bd_dom_sf"/>
</dbReference>
<dbReference type="EC" id="2.7.13.3" evidence="2"/>
<evidence type="ECO:0000313" key="7">
    <source>
        <dbReference type="EMBL" id="NEK92767.1"/>
    </source>
</evidence>
<reference evidence="8 10" key="2">
    <citation type="submission" date="2020-02" db="EMBL/GenBank/DDBJ databases">
        <title>The WGS of Modestobacter muralis DSM 100205.</title>
        <authorList>
            <person name="Jiang Z."/>
        </authorList>
    </citation>
    <scope>NUCLEOTIDE SEQUENCE [LARGE SCALE GENOMIC DNA]</scope>
    <source>
        <strain evidence="8 10">DSM 100205</strain>
    </source>
</reference>
<dbReference type="SMART" id="SM00100">
    <property type="entry name" value="cNMP"/>
    <property type="match status" value="1"/>
</dbReference>
<dbReference type="PRINTS" id="PR00344">
    <property type="entry name" value="BCTRLSENSOR"/>
</dbReference>
<proteinExistence type="predicted"/>
<keyword evidence="3" id="KW-0418">Kinase</keyword>
<dbReference type="InterPro" id="IPR005467">
    <property type="entry name" value="His_kinase_dom"/>
</dbReference>
<dbReference type="PROSITE" id="PS50109">
    <property type="entry name" value="HIS_KIN"/>
    <property type="match status" value="1"/>
</dbReference>
<evidence type="ECO:0000259" key="5">
    <source>
        <dbReference type="PROSITE" id="PS50042"/>
    </source>
</evidence>
<reference evidence="7 9" key="1">
    <citation type="submission" date="2020-01" db="EMBL/GenBank/DDBJ databases">
        <title>the WGS Modestobacter muralis CPCC 204518.</title>
        <authorList>
            <person name="Jiang Z."/>
        </authorList>
    </citation>
    <scope>NUCLEOTIDE SEQUENCE [LARGE SCALE GENOMIC DNA]</scope>
    <source>
        <strain evidence="7 9">DSM 100205</strain>
    </source>
</reference>
<dbReference type="EMBL" id="JAAGWH010000004">
    <property type="protein sequence ID" value="NEK92767.1"/>
    <property type="molecule type" value="Genomic_DNA"/>
</dbReference>
<comment type="catalytic activity">
    <reaction evidence="1">
        <text>ATP + protein L-histidine = ADP + protein N-phospho-L-histidine.</text>
        <dbReference type="EC" id="2.7.13.3"/>
    </reaction>
</comment>
<dbReference type="EMBL" id="JAAGWB010000004">
    <property type="protein sequence ID" value="NEN49534.1"/>
    <property type="molecule type" value="Genomic_DNA"/>
</dbReference>
<evidence type="ECO:0000259" key="6">
    <source>
        <dbReference type="PROSITE" id="PS50109"/>
    </source>
</evidence>